<organism evidence="2 3">
    <name type="scientific">Nitzschia inconspicua</name>
    <dbReference type="NCBI Taxonomy" id="303405"/>
    <lineage>
        <taxon>Eukaryota</taxon>
        <taxon>Sar</taxon>
        <taxon>Stramenopiles</taxon>
        <taxon>Ochrophyta</taxon>
        <taxon>Bacillariophyta</taxon>
        <taxon>Bacillariophyceae</taxon>
        <taxon>Bacillariophycidae</taxon>
        <taxon>Bacillariales</taxon>
        <taxon>Bacillariaceae</taxon>
        <taxon>Nitzschia</taxon>
    </lineage>
</organism>
<dbReference type="AlphaFoldDB" id="A0A9K3KXC3"/>
<reference evidence="2" key="1">
    <citation type="journal article" date="2021" name="Sci. Rep.">
        <title>Diploid genomic architecture of Nitzschia inconspicua, an elite biomass production diatom.</title>
        <authorList>
            <person name="Oliver A."/>
            <person name="Podell S."/>
            <person name="Pinowska A."/>
            <person name="Traller J.C."/>
            <person name="Smith S.R."/>
            <person name="McClure R."/>
            <person name="Beliaev A."/>
            <person name="Bohutskyi P."/>
            <person name="Hill E.A."/>
            <person name="Rabines A."/>
            <person name="Zheng H."/>
            <person name="Allen L.Z."/>
            <person name="Kuo A."/>
            <person name="Grigoriev I.V."/>
            <person name="Allen A.E."/>
            <person name="Hazlebeck D."/>
            <person name="Allen E.E."/>
        </authorList>
    </citation>
    <scope>NUCLEOTIDE SEQUENCE</scope>
    <source>
        <strain evidence="2">Hildebrandi</strain>
    </source>
</reference>
<keyword evidence="3" id="KW-1185">Reference proteome</keyword>
<comment type="caution">
    <text evidence="2">The sequence shown here is derived from an EMBL/GenBank/DDBJ whole genome shotgun (WGS) entry which is preliminary data.</text>
</comment>
<proteinExistence type="predicted"/>
<evidence type="ECO:0000256" key="1">
    <source>
        <dbReference type="SAM" id="MobiDB-lite"/>
    </source>
</evidence>
<protein>
    <submittedName>
        <fullName evidence="2">Uncharacterized protein</fullName>
    </submittedName>
</protein>
<evidence type="ECO:0000313" key="3">
    <source>
        <dbReference type="Proteomes" id="UP000693970"/>
    </source>
</evidence>
<dbReference type="EMBL" id="JAGRRH010000018">
    <property type="protein sequence ID" value="KAG7351202.1"/>
    <property type="molecule type" value="Genomic_DNA"/>
</dbReference>
<reference evidence="2" key="2">
    <citation type="submission" date="2021-04" db="EMBL/GenBank/DDBJ databases">
        <authorList>
            <person name="Podell S."/>
        </authorList>
    </citation>
    <scope>NUCLEOTIDE SEQUENCE</scope>
    <source>
        <strain evidence="2">Hildebrandi</strain>
    </source>
</reference>
<sequence length="365" mass="40380">MVAGESKKALTEAVDSRKGAIRELMAKPYVTPFSQGNFIEYENLIFSLSCRAGDTAIRTSKLARCKCVATFAGSEEMQNCPILRLDEDAANLKLQDEAQKKAERTTCKRKLKSAQDEEAEGMANQRAKAHCIQNNAKEFVHNREQQDGAVQPPVKQGNVVGHNNTVNFNQSAKAHCIQNNAKELIRNREQQHGVVQPPAQQGMIVGLTNTLNCIPQAIMNRNQMVKFAPYMRVPAPYFPAVMPFPLPVNCLRPAALPFPLPVNGMRPAVMPFPPPANCMRPAVMPFPPQVNCMRPAVAGQTMAPITGYSPNVHRKQKRSRGKCKGPRNPPTCIYCKDSPDPEVRNSAKDCPGRWPRGRCQKAVVK</sequence>
<gene>
    <name evidence="2" type="ORF">IV203_010562</name>
</gene>
<name>A0A9K3KXC3_9STRA</name>
<feature type="region of interest" description="Disordered" evidence="1">
    <location>
        <begin position="307"/>
        <end position="327"/>
    </location>
</feature>
<accession>A0A9K3KXC3</accession>
<evidence type="ECO:0000313" key="2">
    <source>
        <dbReference type="EMBL" id="KAG7351202.1"/>
    </source>
</evidence>
<dbReference type="Proteomes" id="UP000693970">
    <property type="component" value="Unassembled WGS sequence"/>
</dbReference>
<feature type="compositionally biased region" description="Basic residues" evidence="1">
    <location>
        <begin position="312"/>
        <end position="325"/>
    </location>
</feature>